<keyword evidence="3 9" id="KW-0812">Transmembrane</keyword>
<keyword evidence="7" id="KW-0325">Glycoprotein</keyword>
<dbReference type="PANTHER" id="PTHR45136">
    <property type="entry name" value="ABC TRANSPORTER DOMAIN-CONTAINING PROTEIN"/>
    <property type="match status" value="1"/>
</dbReference>
<dbReference type="EMBL" id="PKMF04000583">
    <property type="protein sequence ID" value="KAK7825161.1"/>
    <property type="molecule type" value="Genomic_DNA"/>
</dbReference>
<dbReference type="GO" id="GO:0005524">
    <property type="term" value="F:ATP binding"/>
    <property type="evidence" value="ECO:0007669"/>
    <property type="project" value="InterPro"/>
</dbReference>
<organism evidence="10 11">
    <name type="scientific">Quercus suber</name>
    <name type="common">Cork oak</name>
    <dbReference type="NCBI Taxonomy" id="58331"/>
    <lineage>
        <taxon>Eukaryota</taxon>
        <taxon>Viridiplantae</taxon>
        <taxon>Streptophyta</taxon>
        <taxon>Embryophyta</taxon>
        <taxon>Tracheophyta</taxon>
        <taxon>Spermatophyta</taxon>
        <taxon>Magnoliopsida</taxon>
        <taxon>eudicotyledons</taxon>
        <taxon>Gunneridae</taxon>
        <taxon>Pentapetalae</taxon>
        <taxon>rosids</taxon>
        <taxon>fabids</taxon>
        <taxon>Fagales</taxon>
        <taxon>Fagaceae</taxon>
        <taxon>Quercus</taxon>
    </lineage>
</organism>
<dbReference type="InterPro" id="IPR036640">
    <property type="entry name" value="ABC1_TM_sf"/>
</dbReference>
<dbReference type="Proteomes" id="UP000237347">
    <property type="component" value="Unassembled WGS sequence"/>
</dbReference>
<name>A0AAW0JGF2_QUESU</name>
<evidence type="ECO:0000313" key="10">
    <source>
        <dbReference type="EMBL" id="KAK7825161.1"/>
    </source>
</evidence>
<comment type="caution">
    <text evidence="10">The sequence shown here is derived from an EMBL/GenBank/DDBJ whole genome shotgun (WGS) entry which is preliminary data.</text>
</comment>
<evidence type="ECO:0000313" key="11">
    <source>
        <dbReference type="Proteomes" id="UP000237347"/>
    </source>
</evidence>
<evidence type="ECO:0000256" key="3">
    <source>
        <dbReference type="ARBA" id="ARBA00022692"/>
    </source>
</evidence>
<evidence type="ECO:0000256" key="8">
    <source>
        <dbReference type="SAM" id="MobiDB-lite"/>
    </source>
</evidence>
<evidence type="ECO:0000256" key="5">
    <source>
        <dbReference type="ARBA" id="ARBA00022989"/>
    </source>
</evidence>
<feature type="region of interest" description="Disordered" evidence="8">
    <location>
        <begin position="81"/>
        <end position="119"/>
    </location>
</feature>
<keyword evidence="2" id="KW-0813">Transport</keyword>
<feature type="transmembrane region" description="Helical" evidence="9">
    <location>
        <begin position="32"/>
        <end position="55"/>
    </location>
</feature>
<keyword evidence="4" id="KW-0677">Repeat</keyword>
<feature type="compositionally biased region" description="Low complexity" evidence="8">
    <location>
        <begin position="89"/>
        <end position="102"/>
    </location>
</feature>
<protein>
    <submittedName>
        <fullName evidence="10">Abc transporter b family member 15</fullName>
    </submittedName>
</protein>
<evidence type="ECO:0000256" key="1">
    <source>
        <dbReference type="ARBA" id="ARBA00007577"/>
    </source>
</evidence>
<keyword evidence="11" id="KW-1185">Reference proteome</keyword>
<evidence type="ECO:0000256" key="9">
    <source>
        <dbReference type="SAM" id="Phobius"/>
    </source>
</evidence>
<dbReference type="AlphaFoldDB" id="A0AAW0JGF2"/>
<evidence type="ECO:0000256" key="6">
    <source>
        <dbReference type="ARBA" id="ARBA00023136"/>
    </source>
</evidence>
<feature type="compositionally biased region" description="Polar residues" evidence="8">
    <location>
        <begin position="104"/>
        <end position="119"/>
    </location>
</feature>
<proteinExistence type="inferred from homology"/>
<evidence type="ECO:0000256" key="4">
    <source>
        <dbReference type="ARBA" id="ARBA00022737"/>
    </source>
</evidence>
<dbReference type="GO" id="GO:0016020">
    <property type="term" value="C:membrane"/>
    <property type="evidence" value="ECO:0007669"/>
    <property type="project" value="InterPro"/>
</dbReference>
<comment type="similarity">
    <text evidence="1">Belongs to the ABC transporter superfamily. ABCB family. Multidrug resistance exporter (TC 3.A.1.201) subfamily.</text>
</comment>
<gene>
    <name evidence="10" type="primary">ABCB15_3</name>
    <name evidence="10" type="ORF">CFP56_033659</name>
</gene>
<evidence type="ECO:0000256" key="2">
    <source>
        <dbReference type="ARBA" id="ARBA00022448"/>
    </source>
</evidence>
<sequence length="119" mass="12264">MEQEKSSVVTMKKNSRKGSISSMFMHADGVDLLLMIFGFIGSVGDGLITPLVLFISSHLMNNIGAGSSAVSLADSFSNSINTRLEDDGGSSQSKQPSCSLSGDSDGQSQVPASGLGDTS</sequence>
<keyword evidence="6 9" id="KW-0472">Membrane</keyword>
<accession>A0AAW0JGF2</accession>
<dbReference type="PANTHER" id="PTHR45136:SF2">
    <property type="entry name" value="ABC TRANSPORTER DOMAIN-CONTAINING PROTEIN"/>
    <property type="match status" value="1"/>
</dbReference>
<keyword evidence="5 9" id="KW-1133">Transmembrane helix</keyword>
<dbReference type="Gene3D" id="1.20.1560.10">
    <property type="entry name" value="ABC transporter type 1, transmembrane domain"/>
    <property type="match status" value="1"/>
</dbReference>
<evidence type="ECO:0000256" key="7">
    <source>
        <dbReference type="ARBA" id="ARBA00023180"/>
    </source>
</evidence>
<reference evidence="10 11" key="1">
    <citation type="journal article" date="2018" name="Sci. Data">
        <title>The draft genome sequence of cork oak.</title>
        <authorList>
            <person name="Ramos A.M."/>
            <person name="Usie A."/>
            <person name="Barbosa P."/>
            <person name="Barros P.M."/>
            <person name="Capote T."/>
            <person name="Chaves I."/>
            <person name="Simoes F."/>
            <person name="Abreu I."/>
            <person name="Carrasquinho I."/>
            <person name="Faro C."/>
            <person name="Guimaraes J.B."/>
            <person name="Mendonca D."/>
            <person name="Nobrega F."/>
            <person name="Rodrigues L."/>
            <person name="Saibo N.J.M."/>
            <person name="Varela M.C."/>
            <person name="Egas C."/>
            <person name="Matos J."/>
            <person name="Miguel C.M."/>
            <person name="Oliveira M.M."/>
            <person name="Ricardo C.P."/>
            <person name="Goncalves S."/>
        </authorList>
    </citation>
    <scope>NUCLEOTIDE SEQUENCE [LARGE SCALE GENOMIC DNA]</scope>
    <source>
        <strain evidence="11">cv. HL8</strain>
    </source>
</reference>